<dbReference type="InterPro" id="IPR014284">
    <property type="entry name" value="RNA_pol_sigma-70_dom"/>
</dbReference>
<dbReference type="SUPFAM" id="SSF88946">
    <property type="entry name" value="Sigma2 domain of RNA polymerase sigma factors"/>
    <property type="match status" value="1"/>
</dbReference>
<dbReference type="GO" id="GO:0016987">
    <property type="term" value="F:sigma factor activity"/>
    <property type="evidence" value="ECO:0007669"/>
    <property type="project" value="UniProtKB-KW"/>
</dbReference>
<dbReference type="GO" id="GO:0006352">
    <property type="term" value="P:DNA-templated transcription initiation"/>
    <property type="evidence" value="ECO:0007669"/>
    <property type="project" value="InterPro"/>
</dbReference>
<sequence length="189" mass="22515">MKGYSEYTDIMLLGLSKSNDQEAFAVLYERHKEVVFKHAYLFHQDYDKAQDVMQEIFIKLWEKRANIQVTSNFSAYLHSMVRRFNLNEIAHQEVESKFESYVVWQNNDSNNSVEDYLVTKELTQIIEAKIAQLPEKMRRIFTLSRDEQLSHQEISDLLQIKKKTVRQQIYNALLNLKSNLKYALLFFFS</sequence>
<protein>
    <submittedName>
        <fullName evidence="7">RNA polymerase sigma-70 factor, ECF subfamily</fullName>
    </submittedName>
</protein>
<comment type="similarity">
    <text evidence="1">Belongs to the sigma-70 factor family. ECF subfamily.</text>
</comment>
<dbReference type="GO" id="GO:0003677">
    <property type="term" value="F:DNA binding"/>
    <property type="evidence" value="ECO:0007669"/>
    <property type="project" value="InterPro"/>
</dbReference>
<evidence type="ECO:0000256" key="3">
    <source>
        <dbReference type="ARBA" id="ARBA00023082"/>
    </source>
</evidence>
<dbReference type="InterPro" id="IPR007627">
    <property type="entry name" value="RNA_pol_sigma70_r2"/>
</dbReference>
<evidence type="ECO:0000256" key="2">
    <source>
        <dbReference type="ARBA" id="ARBA00023015"/>
    </source>
</evidence>
<reference evidence="8" key="1">
    <citation type="submission" date="2017-02" db="EMBL/GenBank/DDBJ databases">
        <authorList>
            <person name="Varghese N."/>
            <person name="Submissions S."/>
        </authorList>
    </citation>
    <scope>NUCLEOTIDE SEQUENCE [LARGE SCALE GENOMIC DNA]</scope>
    <source>
        <strain evidence="8">DSM 24091</strain>
    </source>
</reference>
<evidence type="ECO:0000313" key="7">
    <source>
        <dbReference type="EMBL" id="SKC02864.1"/>
    </source>
</evidence>
<keyword evidence="4" id="KW-0804">Transcription</keyword>
<dbReference type="STRING" id="1513896.SAMN05660841_03719"/>
<dbReference type="AlphaFoldDB" id="A0A1T5G3K9"/>
<dbReference type="InterPro" id="IPR036388">
    <property type="entry name" value="WH-like_DNA-bd_sf"/>
</dbReference>
<evidence type="ECO:0000256" key="4">
    <source>
        <dbReference type="ARBA" id="ARBA00023163"/>
    </source>
</evidence>
<evidence type="ECO:0000259" key="5">
    <source>
        <dbReference type="Pfam" id="PF04542"/>
    </source>
</evidence>
<accession>A0A1T5G3K9</accession>
<keyword evidence="8" id="KW-1185">Reference proteome</keyword>
<dbReference type="Gene3D" id="1.10.1740.10">
    <property type="match status" value="1"/>
</dbReference>
<dbReference type="InterPro" id="IPR013249">
    <property type="entry name" value="RNA_pol_sigma70_r4_t2"/>
</dbReference>
<evidence type="ECO:0000256" key="1">
    <source>
        <dbReference type="ARBA" id="ARBA00010641"/>
    </source>
</evidence>
<dbReference type="Pfam" id="PF08281">
    <property type="entry name" value="Sigma70_r4_2"/>
    <property type="match status" value="1"/>
</dbReference>
<dbReference type="Proteomes" id="UP000190150">
    <property type="component" value="Unassembled WGS sequence"/>
</dbReference>
<name>A0A1T5G3K9_9SPHI</name>
<keyword evidence="2" id="KW-0805">Transcription regulation</keyword>
<feature type="domain" description="RNA polymerase sigma factor 70 region 4 type 2" evidence="6">
    <location>
        <begin position="124"/>
        <end position="175"/>
    </location>
</feature>
<dbReference type="InterPro" id="IPR013325">
    <property type="entry name" value="RNA_pol_sigma_r2"/>
</dbReference>
<gene>
    <name evidence="7" type="ORF">SAMN05660841_03719</name>
</gene>
<dbReference type="NCBIfam" id="TIGR02937">
    <property type="entry name" value="sigma70-ECF"/>
    <property type="match status" value="1"/>
</dbReference>
<keyword evidence="3" id="KW-0731">Sigma factor</keyword>
<dbReference type="CDD" id="cd06171">
    <property type="entry name" value="Sigma70_r4"/>
    <property type="match status" value="1"/>
</dbReference>
<proteinExistence type="inferred from homology"/>
<dbReference type="SUPFAM" id="SSF88659">
    <property type="entry name" value="Sigma3 and sigma4 domains of RNA polymerase sigma factors"/>
    <property type="match status" value="1"/>
</dbReference>
<dbReference type="PANTHER" id="PTHR43133">
    <property type="entry name" value="RNA POLYMERASE ECF-TYPE SIGMA FACTO"/>
    <property type="match status" value="1"/>
</dbReference>
<evidence type="ECO:0000313" key="8">
    <source>
        <dbReference type="Proteomes" id="UP000190150"/>
    </source>
</evidence>
<dbReference type="InterPro" id="IPR013324">
    <property type="entry name" value="RNA_pol_sigma_r3/r4-like"/>
</dbReference>
<dbReference type="PANTHER" id="PTHR43133:SF46">
    <property type="entry name" value="RNA POLYMERASE SIGMA-70 FACTOR ECF SUBFAMILY"/>
    <property type="match status" value="1"/>
</dbReference>
<dbReference type="Gene3D" id="1.10.10.10">
    <property type="entry name" value="Winged helix-like DNA-binding domain superfamily/Winged helix DNA-binding domain"/>
    <property type="match status" value="1"/>
</dbReference>
<feature type="domain" description="RNA polymerase sigma-70 region 2" evidence="5">
    <location>
        <begin position="27"/>
        <end position="91"/>
    </location>
</feature>
<organism evidence="7 8">
    <name type="scientific">Sphingobacterium nematocida</name>
    <dbReference type="NCBI Taxonomy" id="1513896"/>
    <lineage>
        <taxon>Bacteria</taxon>
        <taxon>Pseudomonadati</taxon>
        <taxon>Bacteroidota</taxon>
        <taxon>Sphingobacteriia</taxon>
        <taxon>Sphingobacteriales</taxon>
        <taxon>Sphingobacteriaceae</taxon>
        <taxon>Sphingobacterium</taxon>
    </lineage>
</organism>
<evidence type="ECO:0000259" key="6">
    <source>
        <dbReference type="Pfam" id="PF08281"/>
    </source>
</evidence>
<dbReference type="Pfam" id="PF04542">
    <property type="entry name" value="Sigma70_r2"/>
    <property type="match status" value="1"/>
</dbReference>
<dbReference type="EMBL" id="FUZF01000021">
    <property type="protein sequence ID" value="SKC02864.1"/>
    <property type="molecule type" value="Genomic_DNA"/>
</dbReference>
<dbReference type="InterPro" id="IPR039425">
    <property type="entry name" value="RNA_pol_sigma-70-like"/>
</dbReference>